<feature type="transmembrane region" description="Helical" evidence="1">
    <location>
        <begin position="12"/>
        <end position="31"/>
    </location>
</feature>
<dbReference type="HOGENOM" id="CLU_931176_0_0_1"/>
<evidence type="ECO:0000313" key="3">
    <source>
        <dbReference type="EMBL" id="KIJ33488.1"/>
    </source>
</evidence>
<dbReference type="InterPro" id="IPR045340">
    <property type="entry name" value="DUF6533"/>
</dbReference>
<keyword evidence="1" id="KW-0812">Transmembrane</keyword>
<reference evidence="3 4" key="1">
    <citation type="submission" date="2014-06" db="EMBL/GenBank/DDBJ databases">
        <title>Evolutionary Origins and Diversification of the Mycorrhizal Mutualists.</title>
        <authorList>
            <consortium name="DOE Joint Genome Institute"/>
            <consortium name="Mycorrhizal Genomics Consortium"/>
            <person name="Kohler A."/>
            <person name="Kuo A."/>
            <person name="Nagy L.G."/>
            <person name="Floudas D."/>
            <person name="Copeland A."/>
            <person name="Barry K.W."/>
            <person name="Cichocki N."/>
            <person name="Veneault-Fourrey C."/>
            <person name="LaButti K."/>
            <person name="Lindquist E.A."/>
            <person name="Lipzen A."/>
            <person name="Lundell T."/>
            <person name="Morin E."/>
            <person name="Murat C."/>
            <person name="Riley R."/>
            <person name="Ohm R."/>
            <person name="Sun H."/>
            <person name="Tunlid A."/>
            <person name="Henrissat B."/>
            <person name="Grigoriev I.V."/>
            <person name="Hibbett D.S."/>
            <person name="Martin F."/>
        </authorList>
    </citation>
    <scope>NUCLEOTIDE SEQUENCE [LARGE SCALE GENOMIC DNA]</scope>
    <source>
        <strain evidence="3 4">SS14</strain>
    </source>
</reference>
<keyword evidence="1" id="KW-0472">Membrane</keyword>
<keyword evidence="4" id="KW-1185">Reference proteome</keyword>
<protein>
    <recommendedName>
        <fullName evidence="2">DUF6533 domain-containing protein</fullName>
    </recommendedName>
</protein>
<feature type="transmembrane region" description="Helical" evidence="1">
    <location>
        <begin position="52"/>
        <end position="76"/>
    </location>
</feature>
<evidence type="ECO:0000259" key="2">
    <source>
        <dbReference type="Pfam" id="PF20151"/>
    </source>
</evidence>
<proteinExistence type="predicted"/>
<dbReference type="Pfam" id="PF20151">
    <property type="entry name" value="DUF6533"/>
    <property type="match status" value="1"/>
</dbReference>
<feature type="domain" description="DUF6533" evidence="2">
    <location>
        <begin position="16"/>
        <end position="64"/>
    </location>
</feature>
<feature type="transmembrane region" description="Helical" evidence="1">
    <location>
        <begin position="109"/>
        <end position="129"/>
    </location>
</feature>
<accession>A0A0C9TT96</accession>
<dbReference type="Proteomes" id="UP000054279">
    <property type="component" value="Unassembled WGS sequence"/>
</dbReference>
<feature type="transmembrane region" description="Helical" evidence="1">
    <location>
        <begin position="149"/>
        <end position="173"/>
    </location>
</feature>
<organism evidence="3 4">
    <name type="scientific">Sphaerobolus stellatus (strain SS14)</name>
    <dbReference type="NCBI Taxonomy" id="990650"/>
    <lineage>
        <taxon>Eukaryota</taxon>
        <taxon>Fungi</taxon>
        <taxon>Dikarya</taxon>
        <taxon>Basidiomycota</taxon>
        <taxon>Agaricomycotina</taxon>
        <taxon>Agaricomycetes</taxon>
        <taxon>Phallomycetidae</taxon>
        <taxon>Geastrales</taxon>
        <taxon>Sphaerobolaceae</taxon>
        <taxon>Sphaerobolus</taxon>
    </lineage>
</organism>
<evidence type="ECO:0000256" key="1">
    <source>
        <dbReference type="SAM" id="Phobius"/>
    </source>
</evidence>
<keyword evidence="1" id="KW-1133">Transmembrane helix</keyword>
<evidence type="ECO:0000313" key="4">
    <source>
        <dbReference type="Proteomes" id="UP000054279"/>
    </source>
</evidence>
<name>A0A0C9TT96_SPHS4</name>
<dbReference type="AlphaFoldDB" id="A0A0C9TT96"/>
<dbReference type="EMBL" id="KN837212">
    <property type="protein sequence ID" value="KIJ33488.1"/>
    <property type="molecule type" value="Genomic_DNA"/>
</dbReference>
<sequence length="299" mass="32995">MNSSFQAESDFLAVGYVIVAALALVVYDALLKFSDELWFIWKIWKQPLHLGSVLYVLARYGGILLLLMDTLVHFVAAETMNLRVVATAGVNGFLLTRAYAICKSNRSKWLIFPAAICYLGGIWAMLTQMAATRCNAESSLRQQTIIGEIATGFSLLLDLLVFIITTINMGDIWKEIIQQLKMTKQRRFSSSRVGLVTNPKCLRSRMLKQVFKLVRLTIAGIDGPLENAVSQILICRFQLDLIKEATFAGKSITDDFSGPPTFLPGSQGQSAGLTSGPSSLYVSYPDRLVKNTPRTGLLG</sequence>
<gene>
    <name evidence="3" type="ORF">M422DRAFT_52428</name>
</gene>